<dbReference type="EMBL" id="VCKX01000128">
    <property type="protein sequence ID" value="TMR29069.1"/>
    <property type="molecule type" value="Genomic_DNA"/>
</dbReference>
<gene>
    <name evidence="1" type="ORF">ETD85_33695</name>
</gene>
<dbReference type="InterPro" id="IPR011989">
    <property type="entry name" value="ARM-like"/>
</dbReference>
<reference evidence="1 2" key="1">
    <citation type="submission" date="2019-05" db="EMBL/GenBank/DDBJ databases">
        <title>Draft genome sequence of Nonomuraea zeae DSM 100528.</title>
        <authorList>
            <person name="Saricaoglu S."/>
            <person name="Isik K."/>
        </authorList>
    </citation>
    <scope>NUCLEOTIDE SEQUENCE [LARGE SCALE GENOMIC DNA]</scope>
    <source>
        <strain evidence="1 2">DSM 100528</strain>
    </source>
</reference>
<keyword evidence="2" id="KW-1185">Reference proteome</keyword>
<protein>
    <submittedName>
        <fullName evidence="1">HEAT repeat domain-containing protein</fullName>
    </submittedName>
</protein>
<dbReference type="RefSeq" id="WP_138693859.1">
    <property type="nucleotide sequence ID" value="NZ_JBHSAZ010000043.1"/>
</dbReference>
<dbReference type="Gene3D" id="1.25.10.10">
    <property type="entry name" value="Leucine-rich Repeat Variant"/>
    <property type="match status" value="1"/>
</dbReference>
<evidence type="ECO:0000313" key="1">
    <source>
        <dbReference type="EMBL" id="TMR29069.1"/>
    </source>
</evidence>
<name>A0A5S4G898_9ACTN</name>
<proteinExistence type="predicted"/>
<evidence type="ECO:0000313" key="2">
    <source>
        <dbReference type="Proteomes" id="UP000306628"/>
    </source>
</evidence>
<sequence>MADLEIPERLRNAAVVPKALAGHVPELPPSSALAMLPSLGLDPDRHLGILREALADRKLPPQVRALAVLSLTQLGAETAVAEARRVLQQPQLEEMIAARAVTLLGRLGGSEQLGLVTEIQQAAPDGVLRVRAAFARTLIVHRFRLQGVDLGPPPVERRPLHDAAGALEFKSRLLGFPVRERVLLSVREVFPSVLPHEYAVHEIECGRGLMEVAVPVALTGPGQLGLLAAQPFLAAFLLSEGHEPGTFVPHYVALTRPGPAGEVLLHVATLTGEVVFVGDGRASAAEAVIKLDSAASPGMPLLSAVVQIDRDGLRISGLVGRQIQPPLPTEPAEPPG</sequence>
<dbReference type="Proteomes" id="UP000306628">
    <property type="component" value="Unassembled WGS sequence"/>
</dbReference>
<comment type="caution">
    <text evidence="1">The sequence shown here is derived from an EMBL/GenBank/DDBJ whole genome shotgun (WGS) entry which is preliminary data.</text>
</comment>
<accession>A0A5S4G898</accession>
<organism evidence="1 2">
    <name type="scientific">Nonomuraea zeae</name>
    <dbReference type="NCBI Taxonomy" id="1642303"/>
    <lineage>
        <taxon>Bacteria</taxon>
        <taxon>Bacillati</taxon>
        <taxon>Actinomycetota</taxon>
        <taxon>Actinomycetes</taxon>
        <taxon>Streptosporangiales</taxon>
        <taxon>Streptosporangiaceae</taxon>
        <taxon>Nonomuraea</taxon>
    </lineage>
</organism>
<dbReference type="AlphaFoldDB" id="A0A5S4G898"/>